<dbReference type="Gene3D" id="3.30.300.20">
    <property type="match status" value="1"/>
</dbReference>
<protein>
    <submittedName>
        <fullName evidence="1">OsmC family peroxiredoxin</fullName>
    </submittedName>
</protein>
<dbReference type="PANTHER" id="PTHR35368:SF1">
    <property type="entry name" value="HYDROPEROXIDE REDUCTASE"/>
    <property type="match status" value="1"/>
</dbReference>
<keyword evidence="2" id="KW-1185">Reference proteome</keyword>
<organism evidence="1 2">
    <name type="scientific">Dyella monticola</name>
    <dbReference type="NCBI Taxonomy" id="1927958"/>
    <lineage>
        <taxon>Bacteria</taxon>
        <taxon>Pseudomonadati</taxon>
        <taxon>Pseudomonadota</taxon>
        <taxon>Gammaproteobacteria</taxon>
        <taxon>Lysobacterales</taxon>
        <taxon>Rhodanobacteraceae</taxon>
        <taxon>Dyella</taxon>
    </lineage>
</organism>
<dbReference type="InterPro" id="IPR015946">
    <property type="entry name" value="KH_dom-like_a/b"/>
</dbReference>
<accession>A0A370XA53</accession>
<dbReference type="AlphaFoldDB" id="A0A370XA53"/>
<gene>
    <name evidence="1" type="ORF">DWU98_02910</name>
</gene>
<proteinExistence type="predicted"/>
<dbReference type="EMBL" id="QRBE01000001">
    <property type="protein sequence ID" value="RDS85140.1"/>
    <property type="molecule type" value="Genomic_DNA"/>
</dbReference>
<dbReference type="InterPro" id="IPR036102">
    <property type="entry name" value="OsmC/Ohrsf"/>
</dbReference>
<evidence type="ECO:0000313" key="2">
    <source>
        <dbReference type="Proteomes" id="UP000254258"/>
    </source>
</evidence>
<sequence length="176" mass="19183">MAQRIAEAVRRARDVLQHHPQRGLHDDMPAISHWQHDTRVVSGDAHGTQVLTDIPRELGGSGDQVTPGWLFRAGVASCLATSIAMNAAAEGVELTLLEVTVSSRTDARGILGMKGQDGEQVFAGPCDMQWRVRINARDASPARLCDLVERSRRCSPISCAVENMVRVHMQIDTAAH</sequence>
<dbReference type="Pfam" id="PF02566">
    <property type="entry name" value="OsmC"/>
    <property type="match status" value="1"/>
</dbReference>
<dbReference type="PANTHER" id="PTHR35368">
    <property type="entry name" value="HYDROPEROXIDE REDUCTASE"/>
    <property type="match status" value="1"/>
</dbReference>
<comment type="caution">
    <text evidence="1">The sequence shown here is derived from an EMBL/GenBank/DDBJ whole genome shotgun (WGS) entry which is preliminary data.</text>
</comment>
<dbReference type="Proteomes" id="UP000254258">
    <property type="component" value="Unassembled WGS sequence"/>
</dbReference>
<evidence type="ECO:0000313" key="1">
    <source>
        <dbReference type="EMBL" id="RDS85140.1"/>
    </source>
</evidence>
<dbReference type="SUPFAM" id="SSF82784">
    <property type="entry name" value="OsmC-like"/>
    <property type="match status" value="1"/>
</dbReference>
<name>A0A370XA53_9GAMM</name>
<dbReference type="InterPro" id="IPR052924">
    <property type="entry name" value="OsmC/Ohr_hydroprdx_reductase"/>
</dbReference>
<reference evidence="1 2" key="1">
    <citation type="submission" date="2018-07" db="EMBL/GenBank/DDBJ databases">
        <title>Dyella monticola sp. nov. and Dyella psychrodurans sp. nov. isolated from monsoon evergreen broad-leaved forest soil of Dinghu Mountain, China.</title>
        <authorList>
            <person name="Gao Z."/>
            <person name="Qiu L."/>
        </authorList>
    </citation>
    <scope>NUCLEOTIDE SEQUENCE [LARGE SCALE GENOMIC DNA]</scope>
    <source>
        <strain evidence="1 2">4G-K06</strain>
    </source>
</reference>
<dbReference type="InterPro" id="IPR003718">
    <property type="entry name" value="OsmC/Ohr_fam"/>
</dbReference>
<dbReference type="OrthoDB" id="8850403at2"/>